<dbReference type="InterPro" id="IPR036388">
    <property type="entry name" value="WH-like_DNA-bd_sf"/>
</dbReference>
<reference evidence="2 3" key="1">
    <citation type="journal article" date="2008" name="Proc. Natl. Acad. Sci. U.S.A.">
        <title>Niche adaptation and genome expansion in the chlorophyll d-producing cyanobacterium Acaryochloris marina.</title>
        <authorList>
            <person name="Swingley W.D."/>
            <person name="Chen M."/>
            <person name="Cheung P.C."/>
            <person name="Conrad A.L."/>
            <person name="Dejesa L.C."/>
            <person name="Hao J."/>
            <person name="Honchak B.M."/>
            <person name="Karbach L.E."/>
            <person name="Kurdoglu A."/>
            <person name="Lahiri S."/>
            <person name="Mastrian S.D."/>
            <person name="Miyashita H."/>
            <person name="Page L."/>
            <person name="Ramakrishna P."/>
            <person name="Satoh S."/>
            <person name="Sattley W.M."/>
            <person name="Shimada Y."/>
            <person name="Taylor H.L."/>
            <person name="Tomo T."/>
            <person name="Tsuchiya T."/>
            <person name="Wang Z.T."/>
            <person name="Raymond J."/>
            <person name="Mimuro M."/>
            <person name="Blankenship R.E."/>
            <person name="Touchman J.W."/>
        </authorList>
    </citation>
    <scope>NUCLEOTIDE SEQUENCE [LARGE SCALE GENOMIC DNA]</scope>
    <source>
        <strain evidence="3">MBIC 11017</strain>
    </source>
</reference>
<keyword evidence="3" id="KW-1185">Reference proteome</keyword>
<dbReference type="InterPro" id="IPR015102">
    <property type="entry name" value="Tscrpt_reg_HTH_FeoC"/>
</dbReference>
<dbReference type="Proteomes" id="UP000000268">
    <property type="component" value="Chromosome"/>
</dbReference>
<dbReference type="SUPFAM" id="SSF46785">
    <property type="entry name" value="Winged helix' DNA-binding domain"/>
    <property type="match status" value="1"/>
</dbReference>
<dbReference type="HOGENOM" id="CLU_160452_0_0_3"/>
<accession>B0CBY6</accession>
<evidence type="ECO:0000259" key="1">
    <source>
        <dbReference type="Pfam" id="PF09012"/>
    </source>
</evidence>
<dbReference type="STRING" id="329726.AM1_0472"/>
<dbReference type="Pfam" id="PF09012">
    <property type="entry name" value="FeoC"/>
    <property type="match status" value="1"/>
</dbReference>
<evidence type="ECO:0000313" key="2">
    <source>
        <dbReference type="EMBL" id="ABW25528.1"/>
    </source>
</evidence>
<sequence>MILQDVQDFIHNGHLVSLAEMEQHFHIEGQALQAMIHKLIRKGRVRQAPVPTKCHGCTFCDGHALTFYEWVDEQNRPEPHHGSRCSIPCCQDQPIHSLEPELFNQYGSTSKKFG</sequence>
<organism evidence="2 3">
    <name type="scientific">Acaryochloris marina (strain MBIC 11017)</name>
    <dbReference type="NCBI Taxonomy" id="329726"/>
    <lineage>
        <taxon>Bacteria</taxon>
        <taxon>Bacillati</taxon>
        <taxon>Cyanobacteriota</taxon>
        <taxon>Cyanophyceae</taxon>
        <taxon>Acaryochloridales</taxon>
        <taxon>Acaryochloridaceae</taxon>
        <taxon>Acaryochloris</taxon>
    </lineage>
</organism>
<dbReference type="OrthoDB" id="467062at2"/>
<dbReference type="EMBL" id="CP000828">
    <property type="protein sequence ID" value="ABW25528.1"/>
    <property type="molecule type" value="Genomic_DNA"/>
</dbReference>
<dbReference type="RefSeq" id="WP_012161134.1">
    <property type="nucleotide sequence ID" value="NC_009925.1"/>
</dbReference>
<protein>
    <recommendedName>
        <fullName evidence="1">Transcriptional regulator HTH-type FeoC domain-containing protein</fullName>
    </recommendedName>
</protein>
<dbReference type="InterPro" id="IPR036390">
    <property type="entry name" value="WH_DNA-bd_sf"/>
</dbReference>
<dbReference type="Gene3D" id="1.10.10.10">
    <property type="entry name" value="Winged helix-like DNA-binding domain superfamily/Winged helix DNA-binding domain"/>
    <property type="match status" value="1"/>
</dbReference>
<gene>
    <name evidence="2" type="ordered locus">AM1_0472</name>
</gene>
<dbReference type="KEGG" id="amr:AM1_0472"/>
<name>B0CBY6_ACAM1</name>
<dbReference type="eggNOG" id="ENOG5033AHD">
    <property type="taxonomic scope" value="Bacteria"/>
</dbReference>
<evidence type="ECO:0000313" key="3">
    <source>
        <dbReference type="Proteomes" id="UP000000268"/>
    </source>
</evidence>
<dbReference type="AlphaFoldDB" id="B0CBY6"/>
<proteinExistence type="predicted"/>
<feature type="domain" description="Transcriptional regulator HTH-type FeoC" evidence="1">
    <location>
        <begin position="2"/>
        <end position="69"/>
    </location>
</feature>